<keyword evidence="2" id="KW-1003">Cell membrane</keyword>
<proteinExistence type="predicted"/>
<evidence type="ECO:0000256" key="1">
    <source>
        <dbReference type="ARBA" id="ARBA00004651"/>
    </source>
</evidence>
<dbReference type="PANTHER" id="PTHR30086:SF20">
    <property type="entry name" value="ARGININE EXPORTER PROTEIN ARGO-RELATED"/>
    <property type="match status" value="1"/>
</dbReference>
<reference evidence="7 8" key="1">
    <citation type="journal article" date="2019" name="Int. J. Syst. Evol. Microbiol.">
        <title>The Global Catalogue of Microorganisms (GCM) 10K type strain sequencing project: providing services to taxonomists for standard genome sequencing and annotation.</title>
        <authorList>
            <consortium name="The Broad Institute Genomics Platform"/>
            <consortium name="The Broad Institute Genome Sequencing Center for Infectious Disease"/>
            <person name="Wu L."/>
            <person name="Ma J."/>
        </authorList>
    </citation>
    <scope>NUCLEOTIDE SEQUENCE [LARGE SCALE GENOMIC DNA]</scope>
    <source>
        <strain evidence="7 8">JCM 13850</strain>
    </source>
</reference>
<evidence type="ECO:0000256" key="6">
    <source>
        <dbReference type="SAM" id="Phobius"/>
    </source>
</evidence>
<dbReference type="RefSeq" id="WP_344281843.1">
    <property type="nucleotide sequence ID" value="NZ_BAAAMR010000132.1"/>
</dbReference>
<evidence type="ECO:0000313" key="8">
    <source>
        <dbReference type="Proteomes" id="UP001501020"/>
    </source>
</evidence>
<name>A0ABN3AGY4_9ACTN</name>
<evidence type="ECO:0000313" key="7">
    <source>
        <dbReference type="EMBL" id="GAA2165970.1"/>
    </source>
</evidence>
<keyword evidence="3 6" id="KW-0812">Transmembrane</keyword>
<feature type="transmembrane region" description="Helical" evidence="6">
    <location>
        <begin position="179"/>
        <end position="198"/>
    </location>
</feature>
<keyword evidence="4 6" id="KW-1133">Transmembrane helix</keyword>
<evidence type="ECO:0000256" key="5">
    <source>
        <dbReference type="ARBA" id="ARBA00023136"/>
    </source>
</evidence>
<comment type="caution">
    <text evidence="7">The sequence shown here is derived from an EMBL/GenBank/DDBJ whole genome shotgun (WGS) entry which is preliminary data.</text>
</comment>
<accession>A0ABN3AGY4</accession>
<sequence>MEASFAQVMAFMAFAAVAAGTPGPSNVLLAAVGARVGVRRGMKSLLGQVTGMTAMLFAVTLGLGGLLLDHAWTLETLKWGGAALLCWMAWGIATADRAEEAAEAPTGFLGMAAFQWANPKGWLIAAAADATFLDRHGGALSQALVFSGLFLLAALPSCLPWLAFGAALQRFLRTPRTWLVFRCTMAGLLAASVVLFVVPHA</sequence>
<dbReference type="Proteomes" id="UP001501020">
    <property type="component" value="Unassembled WGS sequence"/>
</dbReference>
<dbReference type="InterPro" id="IPR001123">
    <property type="entry name" value="LeuE-type"/>
</dbReference>
<dbReference type="PANTHER" id="PTHR30086">
    <property type="entry name" value="ARGININE EXPORTER PROTEIN ARGO"/>
    <property type="match status" value="1"/>
</dbReference>
<keyword evidence="5 6" id="KW-0472">Membrane</keyword>
<evidence type="ECO:0000256" key="3">
    <source>
        <dbReference type="ARBA" id="ARBA00022692"/>
    </source>
</evidence>
<dbReference type="Pfam" id="PF01810">
    <property type="entry name" value="LysE"/>
    <property type="match status" value="1"/>
</dbReference>
<gene>
    <name evidence="7" type="ORF">GCM10009727_85140</name>
</gene>
<dbReference type="EMBL" id="BAAAMR010000132">
    <property type="protein sequence ID" value="GAA2165970.1"/>
    <property type="molecule type" value="Genomic_DNA"/>
</dbReference>
<organism evidence="7 8">
    <name type="scientific">Actinomadura napierensis</name>
    <dbReference type="NCBI Taxonomy" id="267854"/>
    <lineage>
        <taxon>Bacteria</taxon>
        <taxon>Bacillati</taxon>
        <taxon>Actinomycetota</taxon>
        <taxon>Actinomycetes</taxon>
        <taxon>Streptosporangiales</taxon>
        <taxon>Thermomonosporaceae</taxon>
        <taxon>Actinomadura</taxon>
    </lineage>
</organism>
<protein>
    <submittedName>
        <fullName evidence="7">LysE family translocator</fullName>
    </submittedName>
</protein>
<evidence type="ECO:0000256" key="2">
    <source>
        <dbReference type="ARBA" id="ARBA00022475"/>
    </source>
</evidence>
<comment type="subcellular location">
    <subcellularLocation>
        <location evidence="1">Cell membrane</location>
        <topology evidence="1">Multi-pass membrane protein</topology>
    </subcellularLocation>
</comment>
<evidence type="ECO:0000256" key="4">
    <source>
        <dbReference type="ARBA" id="ARBA00022989"/>
    </source>
</evidence>
<feature type="transmembrane region" description="Helical" evidence="6">
    <location>
        <begin position="46"/>
        <end position="68"/>
    </location>
</feature>
<keyword evidence="8" id="KW-1185">Reference proteome</keyword>
<feature type="transmembrane region" description="Helical" evidence="6">
    <location>
        <begin position="143"/>
        <end position="167"/>
    </location>
</feature>